<proteinExistence type="predicted"/>
<evidence type="ECO:0000313" key="1">
    <source>
        <dbReference type="Proteomes" id="UP001652661"/>
    </source>
</evidence>
<keyword evidence="1" id="KW-1185">Reference proteome</keyword>
<accession>A0A6P4JE88</accession>
<sequence>MKKNSRTKAISATVSLISHKEGVKMTEDERVRDVDRDYGMMKTHQSGTPFPRRTLPVDSVALTAKLEAEKKLNRVSIGSANEKRATPMPVRYGSEHDHHSERHKDFAQRRKLFDEGEFTICKGRKLGDDFHPLDLEEHNLRFEALFNKLSERKSYDTRNFDELAQYCLANNLKISSGAANN</sequence>
<protein>
    <submittedName>
        <fullName evidence="2">Uncharacterized protein I-t</fullName>
    </submittedName>
</protein>
<reference evidence="2" key="1">
    <citation type="submission" date="2025-08" db="UniProtKB">
        <authorList>
            <consortium name="RefSeq"/>
        </authorList>
    </citation>
    <scope>IDENTIFICATION</scope>
    <source>
        <strain evidence="2">14028-0561.14</strain>
        <tissue evidence="2">Whole fly</tissue>
    </source>
</reference>
<dbReference type="Proteomes" id="UP001652661">
    <property type="component" value="Chromosome 3R"/>
</dbReference>
<organism evidence="1 2">
    <name type="scientific">Drosophila kikkawai</name>
    <name type="common">Fruit fly</name>
    <dbReference type="NCBI Taxonomy" id="30033"/>
    <lineage>
        <taxon>Eukaryota</taxon>
        <taxon>Metazoa</taxon>
        <taxon>Ecdysozoa</taxon>
        <taxon>Arthropoda</taxon>
        <taxon>Hexapoda</taxon>
        <taxon>Insecta</taxon>
        <taxon>Pterygota</taxon>
        <taxon>Neoptera</taxon>
        <taxon>Endopterygota</taxon>
        <taxon>Diptera</taxon>
        <taxon>Brachycera</taxon>
        <taxon>Muscomorpha</taxon>
        <taxon>Ephydroidea</taxon>
        <taxon>Drosophilidae</taxon>
        <taxon>Drosophila</taxon>
        <taxon>Sophophora</taxon>
    </lineage>
</organism>
<evidence type="ECO:0000313" key="2">
    <source>
        <dbReference type="RefSeq" id="XP_017033801.1"/>
    </source>
</evidence>
<dbReference type="OrthoDB" id="7841870at2759"/>
<dbReference type="AlphaFoldDB" id="A0A6P4JE88"/>
<name>A0A6P4JE88_DROKI</name>
<dbReference type="RefSeq" id="XP_017033801.1">
    <property type="nucleotide sequence ID" value="XM_017178312.3"/>
</dbReference>
<gene>
    <name evidence="2" type="primary">I-t</name>
</gene>